<comment type="caution">
    <text evidence="7">The sequence shown here is derived from an EMBL/GenBank/DDBJ whole genome shotgun (WGS) entry which is preliminary data.</text>
</comment>
<feature type="transmembrane region" description="Helical" evidence="6">
    <location>
        <begin position="48"/>
        <end position="67"/>
    </location>
</feature>
<evidence type="ECO:0000256" key="3">
    <source>
        <dbReference type="ARBA" id="ARBA00022989"/>
    </source>
</evidence>
<keyword evidence="3 6" id="KW-1133">Transmembrane helix</keyword>
<dbReference type="GO" id="GO:0032259">
    <property type="term" value="P:methylation"/>
    <property type="evidence" value="ECO:0007669"/>
    <property type="project" value="UniProtKB-KW"/>
</dbReference>
<feature type="compositionally biased region" description="Basic and acidic residues" evidence="5">
    <location>
        <begin position="192"/>
        <end position="205"/>
    </location>
</feature>
<evidence type="ECO:0000256" key="4">
    <source>
        <dbReference type="ARBA" id="ARBA00023136"/>
    </source>
</evidence>
<keyword evidence="4 6" id="KW-0472">Membrane</keyword>
<dbReference type="Pfam" id="PF04191">
    <property type="entry name" value="PEMT"/>
    <property type="match status" value="1"/>
</dbReference>
<dbReference type="AlphaFoldDB" id="A0A4V5ZNS9"/>
<evidence type="ECO:0000256" key="1">
    <source>
        <dbReference type="ARBA" id="ARBA00004127"/>
    </source>
</evidence>
<dbReference type="RefSeq" id="WP_137277147.1">
    <property type="nucleotide sequence ID" value="NZ_QKNX01000005.1"/>
</dbReference>
<feature type="transmembrane region" description="Helical" evidence="6">
    <location>
        <begin position="74"/>
        <end position="96"/>
    </location>
</feature>
<keyword evidence="7" id="KW-0489">Methyltransferase</keyword>
<dbReference type="EMBL" id="QKNX01000005">
    <property type="protein sequence ID" value="TKR25133.1"/>
    <property type="molecule type" value="Genomic_DNA"/>
</dbReference>
<name>A0A4V5ZNS9_9EURY</name>
<evidence type="ECO:0000256" key="6">
    <source>
        <dbReference type="SAM" id="Phobius"/>
    </source>
</evidence>
<reference evidence="7 8" key="1">
    <citation type="submission" date="2019-04" db="EMBL/GenBank/DDBJ databases">
        <title>Natronomonas sp. F20-122 a newhaloarchaeon isolated from a saline saltern of Isla Bacuta, Huelva, Spain.</title>
        <authorList>
            <person name="Duran-Viseras A."/>
            <person name="Sanchez-Porro C."/>
            <person name="Ventosa A."/>
        </authorList>
    </citation>
    <scope>NUCLEOTIDE SEQUENCE [LARGE SCALE GENOMIC DNA]</scope>
    <source>
        <strain evidence="7 8">F20-122</strain>
    </source>
</reference>
<gene>
    <name evidence="7" type="ORF">DM868_12345</name>
</gene>
<keyword evidence="8" id="KW-1185">Reference proteome</keyword>
<evidence type="ECO:0000256" key="5">
    <source>
        <dbReference type="SAM" id="MobiDB-lite"/>
    </source>
</evidence>
<dbReference type="PANTHER" id="PTHR43847:SF1">
    <property type="entry name" value="BLL3993 PROTEIN"/>
    <property type="match status" value="1"/>
</dbReference>
<evidence type="ECO:0000313" key="7">
    <source>
        <dbReference type="EMBL" id="TKR25133.1"/>
    </source>
</evidence>
<evidence type="ECO:0000256" key="2">
    <source>
        <dbReference type="ARBA" id="ARBA00022692"/>
    </source>
</evidence>
<dbReference type="OrthoDB" id="148346at2157"/>
<accession>A0A4V5ZNS9</accession>
<feature type="transmembrane region" description="Helical" evidence="6">
    <location>
        <begin position="124"/>
        <end position="156"/>
    </location>
</feature>
<comment type="subcellular location">
    <subcellularLocation>
        <location evidence="1">Endomembrane system</location>
        <topology evidence="1">Multi-pass membrane protein</topology>
    </subcellularLocation>
</comment>
<dbReference type="GO" id="GO:0008168">
    <property type="term" value="F:methyltransferase activity"/>
    <property type="evidence" value="ECO:0007669"/>
    <property type="project" value="UniProtKB-KW"/>
</dbReference>
<sequence>MPVITTSLFGLGLLSGGILLGGVLVSIWSQSHRFWPHGTRNWTFWLSWTAWVVYVGSLFGVAYLDLWRWYRPSILIQMISFLLLLVGAAVSLWAVWRLGFHESAGLEGQLNTDGPYQYSRNPQYVSYIAMLVGGAVLAGSWMTAVLALLGIVWFLLAPLAEEPWLREQYGEVYETYRESVPRFIGRPNQRQKPQERTNTSRRDDP</sequence>
<feature type="region of interest" description="Disordered" evidence="5">
    <location>
        <begin position="184"/>
        <end position="205"/>
    </location>
</feature>
<feature type="transmembrane region" description="Helical" evidence="6">
    <location>
        <begin position="7"/>
        <end position="28"/>
    </location>
</feature>
<dbReference type="PANTHER" id="PTHR43847">
    <property type="entry name" value="BLL3993 PROTEIN"/>
    <property type="match status" value="1"/>
</dbReference>
<organism evidence="7 8">
    <name type="scientific">Natronomonas salsuginis</name>
    <dbReference type="NCBI Taxonomy" id="2217661"/>
    <lineage>
        <taxon>Archaea</taxon>
        <taxon>Methanobacteriati</taxon>
        <taxon>Methanobacteriota</taxon>
        <taxon>Stenosarchaea group</taxon>
        <taxon>Halobacteria</taxon>
        <taxon>Halobacteriales</taxon>
        <taxon>Natronomonadaceae</taxon>
        <taxon>Natronomonas</taxon>
    </lineage>
</organism>
<keyword evidence="7" id="KW-0808">Transferase</keyword>
<dbReference type="InterPro" id="IPR007318">
    <property type="entry name" value="Phopholipid_MeTrfase"/>
</dbReference>
<protein>
    <submittedName>
        <fullName evidence="7">Isoprenylcysteine carboxylmethyltransferase family protein</fullName>
    </submittedName>
</protein>
<dbReference type="GO" id="GO:0012505">
    <property type="term" value="C:endomembrane system"/>
    <property type="evidence" value="ECO:0007669"/>
    <property type="project" value="UniProtKB-SubCell"/>
</dbReference>
<dbReference type="InterPro" id="IPR052527">
    <property type="entry name" value="Metal_cation-efflux_comp"/>
</dbReference>
<dbReference type="Gene3D" id="1.20.120.1630">
    <property type="match status" value="1"/>
</dbReference>
<evidence type="ECO:0000313" key="8">
    <source>
        <dbReference type="Proteomes" id="UP000308037"/>
    </source>
</evidence>
<dbReference type="Proteomes" id="UP000308037">
    <property type="component" value="Unassembled WGS sequence"/>
</dbReference>
<proteinExistence type="predicted"/>
<keyword evidence="2 6" id="KW-0812">Transmembrane</keyword>